<protein>
    <submittedName>
        <fullName evidence="1">Uncharacterized protein</fullName>
    </submittedName>
</protein>
<organism evidence="1">
    <name type="scientific">hydrothermal vent metagenome</name>
    <dbReference type="NCBI Taxonomy" id="652676"/>
    <lineage>
        <taxon>unclassified sequences</taxon>
        <taxon>metagenomes</taxon>
        <taxon>ecological metagenomes</taxon>
    </lineage>
</organism>
<dbReference type="AlphaFoldDB" id="A0A3B0RP15"/>
<dbReference type="EMBL" id="UOEF01000100">
    <property type="protein sequence ID" value="VAV90356.1"/>
    <property type="molecule type" value="Genomic_DNA"/>
</dbReference>
<sequence length="164" mass="19614">MIRFSDVNRPDDAEYNPSYQRHHLIPLQVRSMFDLTESLDPGSRNELCLDDFANNGLLLPCEEREAMRTGRPLHRGPHPRYNILVMERMANIFRLRNRLSDAKERSDFFRFRIRSLQNGLRHGLIQNRFLNLTLNRRDPFKNRMNFQQLDTKIDELWATTRIDS</sequence>
<accession>A0A3B0RP15</accession>
<name>A0A3B0RP15_9ZZZZ</name>
<dbReference type="Pfam" id="PF14412">
    <property type="entry name" value="AHH"/>
    <property type="match status" value="1"/>
</dbReference>
<proteinExistence type="predicted"/>
<gene>
    <name evidence="1" type="ORF">MNBD_ALPHA04-740</name>
</gene>
<reference evidence="1" key="1">
    <citation type="submission" date="2018-06" db="EMBL/GenBank/DDBJ databases">
        <authorList>
            <person name="Zhirakovskaya E."/>
        </authorList>
    </citation>
    <scope>NUCLEOTIDE SEQUENCE</scope>
</reference>
<evidence type="ECO:0000313" key="1">
    <source>
        <dbReference type="EMBL" id="VAV90356.1"/>
    </source>
</evidence>
<dbReference type="InterPro" id="IPR032871">
    <property type="entry name" value="AHH_dom_containing"/>
</dbReference>